<keyword evidence="1" id="KW-0732">Signal</keyword>
<feature type="signal peptide" evidence="1">
    <location>
        <begin position="1"/>
        <end position="24"/>
    </location>
</feature>
<protein>
    <submittedName>
        <fullName evidence="2">Putative secreted protein</fullName>
    </submittedName>
</protein>
<reference evidence="2" key="1">
    <citation type="submission" date="2019-12" db="EMBL/GenBank/DDBJ databases">
        <title>An insight into the sialome of adult female Ixodes ricinus ticks feeding for 6 days.</title>
        <authorList>
            <person name="Perner J."/>
            <person name="Ribeiro J.M.C."/>
        </authorList>
    </citation>
    <scope>NUCLEOTIDE SEQUENCE</scope>
    <source>
        <strain evidence="2">Semi-engorged</strain>
        <tissue evidence="2">Salivary glands</tissue>
    </source>
</reference>
<dbReference type="AlphaFoldDB" id="A0A6B0UIK2"/>
<organism evidence="2">
    <name type="scientific">Ixodes ricinus</name>
    <name type="common">Common tick</name>
    <name type="synonym">Acarus ricinus</name>
    <dbReference type="NCBI Taxonomy" id="34613"/>
    <lineage>
        <taxon>Eukaryota</taxon>
        <taxon>Metazoa</taxon>
        <taxon>Ecdysozoa</taxon>
        <taxon>Arthropoda</taxon>
        <taxon>Chelicerata</taxon>
        <taxon>Arachnida</taxon>
        <taxon>Acari</taxon>
        <taxon>Parasitiformes</taxon>
        <taxon>Ixodida</taxon>
        <taxon>Ixodoidea</taxon>
        <taxon>Ixodidae</taxon>
        <taxon>Ixodinae</taxon>
        <taxon>Ixodes</taxon>
    </lineage>
</organism>
<feature type="chain" id="PRO_5025514001" evidence="1">
    <location>
        <begin position="25"/>
        <end position="104"/>
    </location>
</feature>
<evidence type="ECO:0000313" key="2">
    <source>
        <dbReference type="EMBL" id="MXU88883.1"/>
    </source>
</evidence>
<proteinExistence type="predicted"/>
<name>A0A6B0UIK2_IXORI</name>
<accession>A0A6B0UIK2</accession>
<evidence type="ECO:0000256" key="1">
    <source>
        <dbReference type="SAM" id="SignalP"/>
    </source>
</evidence>
<dbReference type="EMBL" id="GIFC01006800">
    <property type="protein sequence ID" value="MXU88883.1"/>
    <property type="molecule type" value="Transcribed_RNA"/>
</dbReference>
<dbReference type="PROSITE" id="PS51257">
    <property type="entry name" value="PROKAR_LIPOPROTEIN"/>
    <property type="match status" value="1"/>
</dbReference>
<sequence length="104" mass="11811">MQLKGRPANYFSVWLNIILTTLSCETPLLHDTGHVIERSCFVLFSCDRCLQWVNRTVPFDVCCCRVRRVEKGRDEGGKRKLETGGWPLMMYPSRAGAIQFTAGA</sequence>